<reference evidence="1 2" key="1">
    <citation type="submission" date="2016-03" db="EMBL/GenBank/DDBJ databases">
        <title>Comparative genomics of Rickettsiella.</title>
        <authorList>
            <person name="Chandler C."/>
            <person name="Wang Y."/>
        </authorList>
    </citation>
    <scope>NUCLEOTIDE SEQUENCE [LARGE SCALE GENOMIC DNA]</scope>
    <source>
        <strain evidence="1 2">RCFS May 2013</strain>
    </source>
</reference>
<evidence type="ECO:0000313" key="2">
    <source>
        <dbReference type="Proteomes" id="UP000183924"/>
    </source>
</evidence>
<proteinExistence type="predicted"/>
<dbReference type="Proteomes" id="UP000183924">
    <property type="component" value="Unassembled WGS sequence"/>
</dbReference>
<comment type="caution">
    <text evidence="1">The sequence shown here is derived from an EMBL/GenBank/DDBJ whole genome shotgun (WGS) entry which is preliminary data.</text>
</comment>
<evidence type="ECO:0000313" key="1">
    <source>
        <dbReference type="EMBL" id="OIZ96313.1"/>
    </source>
</evidence>
<organism evidence="1 2">
    <name type="scientific">Candidatus Rickettsiella isopodorum</name>
    <dbReference type="NCBI Taxonomy" id="1225476"/>
    <lineage>
        <taxon>Bacteria</taxon>
        <taxon>Pseudomonadati</taxon>
        <taxon>Pseudomonadota</taxon>
        <taxon>Gammaproteobacteria</taxon>
        <taxon>Legionellales</taxon>
        <taxon>Coxiellaceae</taxon>
        <taxon>Rickettsiella</taxon>
    </lineage>
</organism>
<dbReference type="OrthoDB" id="9995497at2"/>
<dbReference type="RefSeq" id="WP_071661854.1">
    <property type="nucleotide sequence ID" value="NZ_LUKY01000025.1"/>
</dbReference>
<keyword evidence="2" id="KW-1185">Reference proteome</keyword>
<protein>
    <submittedName>
        <fullName evidence="1">Uncharacterized protein</fullName>
    </submittedName>
</protein>
<dbReference type="EMBL" id="LUKY01000025">
    <property type="protein sequence ID" value="OIZ96313.1"/>
    <property type="molecule type" value="Genomic_DNA"/>
</dbReference>
<sequence length="60" mass="7048">MPKLVKKSEKATLVIEMPKEMWEQLRWLSFNTKVSMSEICRKGIEKTLKENLKKFPTPPA</sequence>
<accession>A0A1J8NLH8</accession>
<gene>
    <name evidence="1" type="ORF">A1D18_00410</name>
</gene>
<name>A0A1J8NLH8_9COXI</name>
<dbReference type="AlphaFoldDB" id="A0A1J8NLH8"/>
<dbReference type="STRING" id="1225476.A1D18_00410"/>